<organism evidence="1 2">
    <name type="scientific">Neofusicoccum parvum</name>
    <dbReference type="NCBI Taxonomy" id="310453"/>
    <lineage>
        <taxon>Eukaryota</taxon>
        <taxon>Fungi</taxon>
        <taxon>Dikarya</taxon>
        <taxon>Ascomycota</taxon>
        <taxon>Pezizomycotina</taxon>
        <taxon>Dothideomycetes</taxon>
        <taxon>Dothideomycetes incertae sedis</taxon>
        <taxon>Botryosphaeriales</taxon>
        <taxon>Botryosphaeriaceae</taxon>
        <taxon>Neofusicoccum</taxon>
    </lineage>
</organism>
<name>A0ACB5SBY5_9PEZI</name>
<evidence type="ECO:0000313" key="1">
    <source>
        <dbReference type="EMBL" id="GME34146.1"/>
    </source>
</evidence>
<accession>A0ACB5SBY5</accession>
<proteinExistence type="predicted"/>
<protein>
    <submittedName>
        <fullName evidence="1">Uncharacterized protein HO173_006212</fullName>
    </submittedName>
</protein>
<sequence>MSTTTSSTPLPPSFTLALGALGITTGCAALAPSTAPAFARHFGLPDRAAWHHFVRATGARNVSVGLSVVALGLRRDWRAVGTVLVCGTVTGLVDAVVTWRYGDNPGKVDE</sequence>
<keyword evidence="2" id="KW-1185">Reference proteome</keyword>
<reference evidence="1" key="1">
    <citation type="submission" date="2024-09" db="EMBL/GenBank/DDBJ databases">
        <title>Draft Genome Sequences of Neofusicoccum parvum.</title>
        <authorList>
            <person name="Ashida A."/>
            <person name="Camagna M."/>
            <person name="Tanaka A."/>
            <person name="Takemoto D."/>
        </authorList>
    </citation>
    <scope>NUCLEOTIDE SEQUENCE</scope>
    <source>
        <strain evidence="1">PPO83</strain>
    </source>
</reference>
<dbReference type="EMBL" id="BSXG01000246">
    <property type="protein sequence ID" value="GME34146.1"/>
    <property type="molecule type" value="Genomic_DNA"/>
</dbReference>
<dbReference type="Proteomes" id="UP001165186">
    <property type="component" value="Unassembled WGS sequence"/>
</dbReference>
<evidence type="ECO:0000313" key="2">
    <source>
        <dbReference type="Proteomes" id="UP001165186"/>
    </source>
</evidence>
<gene>
    <name evidence="1" type="primary">g7626</name>
    <name evidence="1" type="ORF">NpPPO83_00007626</name>
</gene>
<comment type="caution">
    <text evidence="1">The sequence shown here is derived from an EMBL/GenBank/DDBJ whole genome shotgun (WGS) entry which is preliminary data.</text>
</comment>